<protein>
    <submittedName>
        <fullName evidence="2">Dynamin gtpase</fullName>
    </submittedName>
</protein>
<dbReference type="InterPro" id="IPR027417">
    <property type="entry name" value="P-loop_NTPase"/>
</dbReference>
<dbReference type="RefSeq" id="XP_004341181.1">
    <property type="nucleotide sequence ID" value="XM_004341133.1"/>
</dbReference>
<evidence type="ECO:0000313" key="3">
    <source>
        <dbReference type="Proteomes" id="UP000011083"/>
    </source>
</evidence>
<dbReference type="InterPro" id="IPR030381">
    <property type="entry name" value="G_DYNAMIN_dom"/>
</dbReference>
<dbReference type="GO" id="GO:0005525">
    <property type="term" value="F:GTP binding"/>
    <property type="evidence" value="ECO:0007669"/>
    <property type="project" value="InterPro"/>
</dbReference>
<dbReference type="STRING" id="1257118.L8H0X1"/>
<accession>L8H0X1</accession>
<dbReference type="Proteomes" id="UP000011083">
    <property type="component" value="Unassembled WGS sequence"/>
</dbReference>
<sequence length="679" mass="78243">MASKRLSMARERERTVIYLSPEEERKDNARKRKERMRAMRAKDRALDAVRDEASELQAVGVPEHDPNPAKHFTPLPEEVYKSHRQLEEIARVLNSPFGPVEFVLIGQRGHGKSSLIEALSGHIVTHVQLALDGATKRPVRYQFLNSTDISPGAKPTDGVKCMIQRDALFQDYNVEVPLKNLSQEILRRSAVLSPKPIYVTLSAPNALNITFIDTPGLPPPPSAEQARIYRRLGLLRRHQPVPVVRRGSWTLESSILPLARSIDPAFNRSALVFTKFNPFLRSLLGTKELINRYLKGGQHPLLPCFWVTVPSHKVRSKCEQSTAWQEKVWQAHHRDMAYLRDIKAKQKYEPSIGILCLLRFLLKHVWKQYIDILPNTLQLIRQQEKSFEVEQQRFQSELERLSAQGMRSVASKFVATLLHSIHRIVHGTSEATTSITGQTLLEETQAQGSIEWADKSGRVLKADKKWRIPFRMAYIVRRSFYLALDQLKNPRSVEGANQEAARADSNEWSEVEVIGYPYFIHWVKDTFEQFLTANLQKCKEKCFEEFFSTETLYWGYNDMRLVPDADDNEAELLNMTLVLTRTIYEETKDRQIRNILLRLFQYFLFMLEDGLNGHLQQLVSTMNEEDLESKFQVEALRKKLEAKAKLVADAIKESRKREYIFATASADFTVPILTEMQMP</sequence>
<evidence type="ECO:0000259" key="1">
    <source>
        <dbReference type="PROSITE" id="PS51718"/>
    </source>
</evidence>
<dbReference type="GO" id="GO:0005874">
    <property type="term" value="C:microtubule"/>
    <property type="evidence" value="ECO:0007669"/>
    <property type="project" value="TreeGrafter"/>
</dbReference>
<dbReference type="SUPFAM" id="SSF52540">
    <property type="entry name" value="P-loop containing nucleoside triphosphate hydrolases"/>
    <property type="match status" value="1"/>
</dbReference>
<dbReference type="InterPro" id="IPR045063">
    <property type="entry name" value="Dynamin_N"/>
</dbReference>
<dbReference type="KEGG" id="acan:ACA1_323480"/>
<evidence type="ECO:0000313" key="2">
    <source>
        <dbReference type="EMBL" id="ELR19114.1"/>
    </source>
</evidence>
<dbReference type="AlphaFoldDB" id="L8H0X1"/>
<dbReference type="PANTHER" id="PTHR11566">
    <property type="entry name" value="DYNAMIN"/>
    <property type="match status" value="1"/>
</dbReference>
<dbReference type="PROSITE" id="PS51718">
    <property type="entry name" value="G_DYNAMIN_2"/>
    <property type="match status" value="1"/>
</dbReference>
<dbReference type="Gene3D" id="3.40.50.300">
    <property type="entry name" value="P-loop containing nucleotide triphosphate hydrolases"/>
    <property type="match status" value="1"/>
</dbReference>
<organism evidence="2 3">
    <name type="scientific">Acanthamoeba castellanii (strain ATCC 30010 / Neff)</name>
    <dbReference type="NCBI Taxonomy" id="1257118"/>
    <lineage>
        <taxon>Eukaryota</taxon>
        <taxon>Amoebozoa</taxon>
        <taxon>Discosea</taxon>
        <taxon>Longamoebia</taxon>
        <taxon>Centramoebida</taxon>
        <taxon>Acanthamoebidae</taxon>
        <taxon>Acanthamoeba</taxon>
    </lineage>
</organism>
<dbReference type="InterPro" id="IPR022812">
    <property type="entry name" value="Dynamin"/>
</dbReference>
<keyword evidence="3" id="KW-1185">Reference proteome</keyword>
<dbReference type="GO" id="GO:0016020">
    <property type="term" value="C:membrane"/>
    <property type="evidence" value="ECO:0007669"/>
    <property type="project" value="TreeGrafter"/>
</dbReference>
<dbReference type="GO" id="GO:0003924">
    <property type="term" value="F:GTPase activity"/>
    <property type="evidence" value="ECO:0007669"/>
    <property type="project" value="TreeGrafter"/>
</dbReference>
<proteinExistence type="predicted"/>
<reference evidence="2 3" key="1">
    <citation type="journal article" date="2013" name="Genome Biol.">
        <title>Genome of Acanthamoeba castellanii highlights extensive lateral gene transfer and early evolution of tyrosine kinase signaling.</title>
        <authorList>
            <person name="Clarke M."/>
            <person name="Lohan A.J."/>
            <person name="Liu B."/>
            <person name="Lagkouvardos I."/>
            <person name="Roy S."/>
            <person name="Zafar N."/>
            <person name="Bertelli C."/>
            <person name="Schilde C."/>
            <person name="Kianianmomeni A."/>
            <person name="Burglin T.R."/>
            <person name="Frech C."/>
            <person name="Turcotte B."/>
            <person name="Kopec K.O."/>
            <person name="Synnott J.M."/>
            <person name="Choo C."/>
            <person name="Paponov I."/>
            <person name="Finkler A."/>
            <person name="Soon Heng Tan C."/>
            <person name="Hutchins A.P."/>
            <person name="Weinmeier T."/>
            <person name="Rattei T."/>
            <person name="Chu J.S."/>
            <person name="Gimenez G."/>
            <person name="Irimia M."/>
            <person name="Rigden D.J."/>
            <person name="Fitzpatrick D.A."/>
            <person name="Lorenzo-Morales J."/>
            <person name="Bateman A."/>
            <person name="Chiu C.H."/>
            <person name="Tang P."/>
            <person name="Hegemann P."/>
            <person name="Fromm H."/>
            <person name="Raoult D."/>
            <person name="Greub G."/>
            <person name="Miranda-Saavedra D."/>
            <person name="Chen N."/>
            <person name="Nash P."/>
            <person name="Ginger M.L."/>
            <person name="Horn M."/>
            <person name="Schaap P."/>
            <person name="Caler L."/>
            <person name="Loftus B."/>
        </authorList>
    </citation>
    <scope>NUCLEOTIDE SEQUENCE [LARGE SCALE GENOMIC DNA]</scope>
    <source>
        <strain evidence="2 3">Neff</strain>
    </source>
</reference>
<gene>
    <name evidence="2" type="ORF">ACA1_323480</name>
</gene>
<feature type="domain" description="Dynamin-type G" evidence="1">
    <location>
        <begin position="96"/>
        <end position="374"/>
    </location>
</feature>
<name>L8H0X1_ACACF</name>
<dbReference type="Pfam" id="PF00350">
    <property type="entry name" value="Dynamin_N"/>
    <property type="match status" value="1"/>
</dbReference>
<dbReference type="VEuPathDB" id="AmoebaDB:ACA1_323480"/>
<dbReference type="EMBL" id="KB007938">
    <property type="protein sequence ID" value="ELR19114.1"/>
    <property type="molecule type" value="Genomic_DNA"/>
</dbReference>
<dbReference type="GeneID" id="14919913"/>
<dbReference type="OrthoDB" id="38531at2759"/>
<dbReference type="PANTHER" id="PTHR11566:SF169">
    <property type="entry name" value="DYNAMIN-LIKE PROTEIN C"/>
    <property type="match status" value="1"/>
</dbReference>
<dbReference type="GO" id="GO:0008017">
    <property type="term" value="F:microtubule binding"/>
    <property type="evidence" value="ECO:0007669"/>
    <property type="project" value="TreeGrafter"/>
</dbReference>
<dbReference type="GO" id="GO:0005737">
    <property type="term" value="C:cytoplasm"/>
    <property type="evidence" value="ECO:0007669"/>
    <property type="project" value="TreeGrafter"/>
</dbReference>